<proteinExistence type="predicted"/>
<keyword evidence="4" id="KW-1185">Reference proteome</keyword>
<comment type="caution">
    <text evidence="3">The sequence shown here is derived from an EMBL/GenBank/DDBJ whole genome shotgun (WGS) entry which is preliminary data.</text>
</comment>
<dbReference type="InterPro" id="IPR035979">
    <property type="entry name" value="RBD_domain_sf"/>
</dbReference>
<gene>
    <name evidence="3" type="ORF">V1478_013859</name>
</gene>
<dbReference type="Gene3D" id="3.30.70.330">
    <property type="match status" value="1"/>
</dbReference>
<dbReference type="EMBL" id="JAUDFV010000154">
    <property type="protein sequence ID" value="KAL2716183.1"/>
    <property type="molecule type" value="Genomic_DNA"/>
</dbReference>
<evidence type="ECO:0000259" key="2">
    <source>
        <dbReference type="Pfam" id="PF00076"/>
    </source>
</evidence>
<dbReference type="SUPFAM" id="SSF54928">
    <property type="entry name" value="RNA-binding domain, RBD"/>
    <property type="match status" value="1"/>
</dbReference>
<organism evidence="3 4">
    <name type="scientific">Vespula squamosa</name>
    <name type="common">Southern yellow jacket</name>
    <name type="synonym">Wasp</name>
    <dbReference type="NCBI Taxonomy" id="30214"/>
    <lineage>
        <taxon>Eukaryota</taxon>
        <taxon>Metazoa</taxon>
        <taxon>Ecdysozoa</taxon>
        <taxon>Arthropoda</taxon>
        <taxon>Hexapoda</taxon>
        <taxon>Insecta</taxon>
        <taxon>Pterygota</taxon>
        <taxon>Neoptera</taxon>
        <taxon>Endopterygota</taxon>
        <taxon>Hymenoptera</taxon>
        <taxon>Apocrita</taxon>
        <taxon>Aculeata</taxon>
        <taxon>Vespoidea</taxon>
        <taxon>Vespidae</taxon>
        <taxon>Vespinae</taxon>
        <taxon>Vespula</taxon>
    </lineage>
</organism>
<name>A0ABD2A6D2_VESSQ</name>
<dbReference type="GO" id="GO:0003723">
    <property type="term" value="F:RNA binding"/>
    <property type="evidence" value="ECO:0007669"/>
    <property type="project" value="UniProtKB-KW"/>
</dbReference>
<protein>
    <submittedName>
        <fullName evidence="3">Nucleolysin TIAR-like isoform X1</fullName>
    </submittedName>
</protein>
<sequence length="216" mass="24390">MVASALRCFDYSLRAHHDGSNSTEDSVSSLIGLYPIFSRLDRYVGNLDHSVSEDLLCALFSQIGVVRGCKIIREDSFILAADLRLPVPAEQRQAFLVHANDVMYSQNRPGRKLAKRTTEERSCRLRCRPLTFYLDAFEHYENDLDLDYSIEIESSMIYEVKRQKSVSHMRLIRFVPICRLECGADPSLESATAVALVSVILTSSCQRLVELPLAIA</sequence>
<dbReference type="Proteomes" id="UP001607302">
    <property type="component" value="Unassembled WGS sequence"/>
</dbReference>
<keyword evidence="1" id="KW-0694">RNA-binding</keyword>
<evidence type="ECO:0000256" key="1">
    <source>
        <dbReference type="ARBA" id="ARBA00022884"/>
    </source>
</evidence>
<dbReference type="InterPro" id="IPR012677">
    <property type="entry name" value="Nucleotide-bd_a/b_plait_sf"/>
</dbReference>
<feature type="domain" description="RRM" evidence="2">
    <location>
        <begin position="43"/>
        <end position="74"/>
    </location>
</feature>
<evidence type="ECO:0000313" key="3">
    <source>
        <dbReference type="EMBL" id="KAL2716183.1"/>
    </source>
</evidence>
<accession>A0ABD2A6D2</accession>
<dbReference type="AlphaFoldDB" id="A0ABD2A6D2"/>
<dbReference type="Pfam" id="PF00076">
    <property type="entry name" value="RRM_1"/>
    <property type="match status" value="1"/>
</dbReference>
<dbReference type="InterPro" id="IPR000504">
    <property type="entry name" value="RRM_dom"/>
</dbReference>
<evidence type="ECO:0000313" key="4">
    <source>
        <dbReference type="Proteomes" id="UP001607302"/>
    </source>
</evidence>
<reference evidence="3 4" key="1">
    <citation type="journal article" date="2024" name="Ann. Entomol. Soc. Am.">
        <title>Genomic analyses of the southern and eastern yellowjacket wasps (Hymenoptera: Vespidae) reveal evolutionary signatures of social life.</title>
        <authorList>
            <person name="Catto M.A."/>
            <person name="Caine P.B."/>
            <person name="Orr S.E."/>
            <person name="Hunt B.G."/>
            <person name="Goodisman M.A.D."/>
        </authorList>
    </citation>
    <scope>NUCLEOTIDE SEQUENCE [LARGE SCALE GENOMIC DNA]</scope>
    <source>
        <strain evidence="3">233</strain>
        <tissue evidence="3">Head and thorax</tissue>
    </source>
</reference>